<evidence type="ECO:0000256" key="1">
    <source>
        <dbReference type="SAM" id="Phobius"/>
    </source>
</evidence>
<gene>
    <name evidence="2" type="ordered locus">Niako_5665</name>
</gene>
<dbReference type="KEGG" id="nko:Niako_5665"/>
<feature type="transmembrane region" description="Helical" evidence="1">
    <location>
        <begin position="153"/>
        <end position="171"/>
    </location>
</feature>
<evidence type="ECO:0000313" key="2">
    <source>
        <dbReference type="EMBL" id="AEW01897.1"/>
    </source>
</evidence>
<keyword evidence="1" id="KW-0472">Membrane</keyword>
<dbReference type="STRING" id="700598.Niako_5665"/>
<name>G8TL56_NIAKG</name>
<protein>
    <submittedName>
        <fullName evidence="2">Uncharacterized protein</fullName>
    </submittedName>
</protein>
<keyword evidence="1" id="KW-0812">Transmembrane</keyword>
<dbReference type="eggNOG" id="COG3127">
    <property type="taxonomic scope" value="Bacteria"/>
</dbReference>
<dbReference type="AlphaFoldDB" id="G8TL56"/>
<feature type="transmembrane region" description="Helical" evidence="1">
    <location>
        <begin position="131"/>
        <end position="147"/>
    </location>
</feature>
<keyword evidence="1" id="KW-1133">Transmembrane helix</keyword>
<dbReference type="Proteomes" id="UP000005438">
    <property type="component" value="Chromosome"/>
</dbReference>
<dbReference type="HOGENOM" id="CLU_091995_0_0_10"/>
<feature type="transmembrane region" description="Helical" evidence="1">
    <location>
        <begin position="204"/>
        <end position="223"/>
    </location>
</feature>
<feature type="transmembrane region" description="Helical" evidence="1">
    <location>
        <begin position="93"/>
        <end position="111"/>
    </location>
</feature>
<dbReference type="PATRIC" id="fig|700598.3.peg.5805"/>
<accession>G8TL56</accession>
<reference evidence="2 3" key="1">
    <citation type="submission" date="2011-12" db="EMBL/GenBank/DDBJ databases">
        <title>The complete genome of Niastella koreensis GR20-10.</title>
        <authorList>
            <consortium name="US DOE Joint Genome Institute (JGI-PGF)"/>
            <person name="Lucas S."/>
            <person name="Han J."/>
            <person name="Lapidus A."/>
            <person name="Bruce D."/>
            <person name="Goodwin L."/>
            <person name="Pitluck S."/>
            <person name="Peters L."/>
            <person name="Kyrpides N."/>
            <person name="Mavromatis K."/>
            <person name="Ivanova N."/>
            <person name="Mikhailova N."/>
            <person name="Davenport K."/>
            <person name="Saunders E."/>
            <person name="Detter J.C."/>
            <person name="Tapia R."/>
            <person name="Han C."/>
            <person name="Land M."/>
            <person name="Hauser L."/>
            <person name="Markowitz V."/>
            <person name="Cheng J.-F."/>
            <person name="Hugenholtz P."/>
            <person name="Woyke T."/>
            <person name="Wu D."/>
            <person name="Tindall B."/>
            <person name="Pomrenke H."/>
            <person name="Brambilla E."/>
            <person name="Klenk H.-P."/>
            <person name="Eisen J.A."/>
        </authorList>
    </citation>
    <scope>NUCLEOTIDE SEQUENCE [LARGE SCALE GENOMIC DNA]</scope>
    <source>
        <strain evidence="3">DSM 17620 / KACC 11465 / NBRC 106392 / GR20-10</strain>
    </source>
</reference>
<feature type="transmembrane region" description="Helical" evidence="1">
    <location>
        <begin position="31"/>
        <end position="55"/>
    </location>
</feature>
<organism evidence="2 3">
    <name type="scientific">Niastella koreensis (strain DSM 17620 / KACC 11465 / NBRC 106392 / GR20-10)</name>
    <dbReference type="NCBI Taxonomy" id="700598"/>
    <lineage>
        <taxon>Bacteria</taxon>
        <taxon>Pseudomonadati</taxon>
        <taxon>Bacteroidota</taxon>
        <taxon>Chitinophagia</taxon>
        <taxon>Chitinophagales</taxon>
        <taxon>Chitinophagaceae</taxon>
        <taxon>Niastella</taxon>
    </lineage>
</organism>
<sequence>MFYKVLYMDSQHPPLETLQDIKRMMERSSRFISLSGWSGISAGVCALLGAAVAQIRINYYLLNAYQSQSTTGSLYRGETYILSGSAETLEHDLLMIAGITFIAAFISSFLFTRARSRRNGTSMWDRTVQRLAWNTVLPMVVGGFVILRLMDSGFYGLVAPVCLIFYGLALVNASKYTLGEIRYLGYGQLILGIINLWTGGWGLYFWAAGFGILHIVYGAIMWWKYERQPGQ</sequence>
<feature type="transmembrane region" description="Helical" evidence="1">
    <location>
        <begin position="183"/>
        <end position="198"/>
    </location>
</feature>
<dbReference type="EMBL" id="CP003178">
    <property type="protein sequence ID" value="AEW01897.1"/>
    <property type="molecule type" value="Genomic_DNA"/>
</dbReference>
<evidence type="ECO:0000313" key="3">
    <source>
        <dbReference type="Proteomes" id="UP000005438"/>
    </source>
</evidence>
<proteinExistence type="predicted"/>